<dbReference type="InterPro" id="IPR043202">
    <property type="entry name" value="Band-7_stomatin-like"/>
</dbReference>
<dbReference type="PANTHER" id="PTHR10264:SF127">
    <property type="entry name" value="PODOCIN"/>
    <property type="match status" value="1"/>
</dbReference>
<feature type="compositionally biased region" description="Basic and acidic residues" evidence="6">
    <location>
        <begin position="37"/>
        <end position="48"/>
    </location>
</feature>
<evidence type="ECO:0000256" key="3">
    <source>
        <dbReference type="ARBA" id="ARBA00023136"/>
    </source>
</evidence>
<feature type="region of interest" description="Disordered" evidence="6">
    <location>
        <begin position="392"/>
        <end position="417"/>
    </location>
</feature>
<name>A0A9Q1JA14_SYNKA</name>
<dbReference type="PANTHER" id="PTHR10264">
    <property type="entry name" value="BAND 7 PROTEIN-RELATED"/>
    <property type="match status" value="1"/>
</dbReference>
<dbReference type="InterPro" id="IPR036013">
    <property type="entry name" value="Band_7/SPFH_dom_sf"/>
</dbReference>
<evidence type="ECO:0000256" key="6">
    <source>
        <dbReference type="SAM" id="MobiDB-lite"/>
    </source>
</evidence>
<evidence type="ECO:0000256" key="1">
    <source>
        <dbReference type="ARBA" id="ARBA00004370"/>
    </source>
</evidence>
<dbReference type="Proteomes" id="UP001152622">
    <property type="component" value="Chromosome 2"/>
</dbReference>
<evidence type="ECO:0000256" key="5">
    <source>
        <dbReference type="ARBA" id="ARBA00071670"/>
    </source>
</evidence>
<dbReference type="EMBL" id="JAINUF010000002">
    <property type="protein sequence ID" value="KAJ8374805.1"/>
    <property type="molecule type" value="Genomic_DNA"/>
</dbReference>
<keyword evidence="10" id="KW-1185">Reference proteome</keyword>
<dbReference type="SMART" id="SM00244">
    <property type="entry name" value="PHB"/>
    <property type="match status" value="1"/>
</dbReference>
<feature type="domain" description="Band 7" evidence="8">
    <location>
        <begin position="161"/>
        <end position="320"/>
    </location>
</feature>
<dbReference type="Pfam" id="PF01145">
    <property type="entry name" value="Band_7"/>
    <property type="match status" value="1"/>
</dbReference>
<evidence type="ECO:0000256" key="7">
    <source>
        <dbReference type="SAM" id="Phobius"/>
    </source>
</evidence>
<reference evidence="9" key="1">
    <citation type="journal article" date="2023" name="Science">
        <title>Genome structures resolve the early diversification of teleost fishes.</title>
        <authorList>
            <person name="Parey E."/>
            <person name="Louis A."/>
            <person name="Montfort J."/>
            <person name="Bouchez O."/>
            <person name="Roques C."/>
            <person name="Iampietro C."/>
            <person name="Lluch J."/>
            <person name="Castinel A."/>
            <person name="Donnadieu C."/>
            <person name="Desvignes T."/>
            <person name="Floi Bucao C."/>
            <person name="Jouanno E."/>
            <person name="Wen M."/>
            <person name="Mejri S."/>
            <person name="Dirks R."/>
            <person name="Jansen H."/>
            <person name="Henkel C."/>
            <person name="Chen W.J."/>
            <person name="Zahm M."/>
            <person name="Cabau C."/>
            <person name="Klopp C."/>
            <person name="Thompson A.W."/>
            <person name="Robinson-Rechavi M."/>
            <person name="Braasch I."/>
            <person name="Lecointre G."/>
            <person name="Bobe J."/>
            <person name="Postlethwait J.H."/>
            <person name="Berthelot C."/>
            <person name="Roest Crollius H."/>
            <person name="Guiguen Y."/>
        </authorList>
    </citation>
    <scope>NUCLEOTIDE SEQUENCE</scope>
    <source>
        <strain evidence="9">WJC10195</strain>
    </source>
</reference>
<evidence type="ECO:0000259" key="8">
    <source>
        <dbReference type="SMART" id="SM00244"/>
    </source>
</evidence>
<gene>
    <name evidence="9" type="ORF">SKAU_G00053850</name>
</gene>
<dbReference type="Gene3D" id="6.10.250.2090">
    <property type="match status" value="1"/>
</dbReference>
<sequence length="417" mass="45351">MEDETRCGDPGLCFSGMVVPVESGVRMDGRTASPRRSPREGRGTKRDNSPASGGRRLRASKAGKLPQKVGKNEEPKREPEGTSAKTGELGEGSDKPRSTVVNVDSVRDAEGQEETEESLGLLEREWQEEGVKCRRPGVCEWLLTGVALLFIVLSFPLSIWLCLKIVREHERAVILRLGHLLPGKPRGPGLLFYLPLLDICQTVDIRLKMLKVPSHTVVTKDLVSTALSAVCYYRIENVSLCFVSLSGVSGVLQGLVQASDREVLARHTFTQILLERKKIAQEIQVALDAVTCQWGIKVERAEIEDLCIPAELQHSVAAEAQAKRLAQIKVIAAEGEKAACEALKASMDSLSGSPAAVQLRILQLMHTLRTEHPALVLTLPSDLLTLPADLSASPSPANRSLAADVTANDSHRDSPMM</sequence>
<dbReference type="AlphaFoldDB" id="A0A9Q1JA14"/>
<protein>
    <recommendedName>
        <fullName evidence="5">Podocin</fullName>
    </recommendedName>
</protein>
<keyword evidence="7" id="KW-0812">Transmembrane</keyword>
<evidence type="ECO:0000256" key="4">
    <source>
        <dbReference type="ARBA" id="ARBA00053394"/>
    </source>
</evidence>
<feature type="region of interest" description="Disordered" evidence="6">
    <location>
        <begin position="1"/>
        <end position="118"/>
    </location>
</feature>
<organism evidence="9 10">
    <name type="scientific">Synaphobranchus kaupii</name>
    <name type="common">Kaup's arrowtooth eel</name>
    <dbReference type="NCBI Taxonomy" id="118154"/>
    <lineage>
        <taxon>Eukaryota</taxon>
        <taxon>Metazoa</taxon>
        <taxon>Chordata</taxon>
        <taxon>Craniata</taxon>
        <taxon>Vertebrata</taxon>
        <taxon>Euteleostomi</taxon>
        <taxon>Actinopterygii</taxon>
        <taxon>Neopterygii</taxon>
        <taxon>Teleostei</taxon>
        <taxon>Anguilliformes</taxon>
        <taxon>Synaphobranchidae</taxon>
        <taxon>Synaphobranchus</taxon>
    </lineage>
</organism>
<dbReference type="SUPFAM" id="SSF117892">
    <property type="entry name" value="Band 7/SPFH domain"/>
    <property type="match status" value="1"/>
</dbReference>
<accession>A0A9Q1JA14</accession>
<dbReference type="PRINTS" id="PR00721">
    <property type="entry name" value="STOMATIN"/>
</dbReference>
<evidence type="ECO:0000313" key="9">
    <source>
        <dbReference type="EMBL" id="KAJ8374805.1"/>
    </source>
</evidence>
<dbReference type="FunFam" id="3.30.479.30:FF:000004">
    <property type="entry name" value="Putative membrane protease family, stomatin"/>
    <property type="match status" value="1"/>
</dbReference>
<dbReference type="InterPro" id="IPR001107">
    <property type="entry name" value="Band_7"/>
</dbReference>
<keyword evidence="7" id="KW-1133">Transmembrane helix</keyword>
<comment type="caution">
    <text evidence="9">The sequence shown here is derived from an EMBL/GenBank/DDBJ whole genome shotgun (WGS) entry which is preliminary data.</text>
</comment>
<evidence type="ECO:0000256" key="2">
    <source>
        <dbReference type="ARBA" id="ARBA00008164"/>
    </source>
</evidence>
<dbReference type="InterPro" id="IPR001972">
    <property type="entry name" value="Stomatin_HflK_fam"/>
</dbReference>
<comment type="similarity">
    <text evidence="2">Belongs to the band 7/mec-2 family.</text>
</comment>
<comment type="subcellular location">
    <subcellularLocation>
        <location evidence="1">Membrane</location>
    </subcellularLocation>
</comment>
<feature type="compositionally biased region" description="Basic and acidic residues" evidence="6">
    <location>
        <begin position="70"/>
        <end position="80"/>
    </location>
</feature>
<feature type="transmembrane region" description="Helical" evidence="7">
    <location>
        <begin position="141"/>
        <end position="163"/>
    </location>
</feature>
<keyword evidence="3 7" id="KW-0472">Membrane</keyword>
<evidence type="ECO:0000313" key="10">
    <source>
        <dbReference type="Proteomes" id="UP001152622"/>
    </source>
</evidence>
<dbReference type="GO" id="GO:0009898">
    <property type="term" value="C:cytoplasmic side of plasma membrane"/>
    <property type="evidence" value="ECO:0007669"/>
    <property type="project" value="UniProtKB-ARBA"/>
</dbReference>
<proteinExistence type="inferred from homology"/>
<comment type="function">
    <text evidence="4">Plays a role in the regulation of glomerular permeability, acting probably as a linker between the plasma membrane and the cytoskeleton.</text>
</comment>
<dbReference type="OrthoDB" id="2105077at2759"/>
<dbReference type="Gene3D" id="3.30.479.30">
    <property type="entry name" value="Band 7 domain"/>
    <property type="match status" value="1"/>
</dbReference>